<dbReference type="Gene3D" id="1.10.10.2590">
    <property type="entry name" value="BEN domain"/>
    <property type="match status" value="1"/>
</dbReference>
<sequence length="104" mass="11904">MPQPQQQLQPQQQHQQQVHDQEILFNGITKEQLSGKVKHLAFSKACKTLCRMMFKDSEREGHSVSGMGEKPGLDKEKLEQLYDIMRQQFPGPQSSNQAINIKLA</sequence>
<dbReference type="InterPro" id="IPR018379">
    <property type="entry name" value="BEN_domain"/>
</dbReference>
<feature type="domain" description="BEN" evidence="1">
    <location>
        <begin position="45"/>
        <end position="100"/>
    </location>
</feature>
<organism evidence="2 3">
    <name type="scientific">Mizuhopecten yessoensis</name>
    <name type="common">Japanese scallop</name>
    <name type="synonym">Patinopecten yessoensis</name>
    <dbReference type="NCBI Taxonomy" id="6573"/>
    <lineage>
        <taxon>Eukaryota</taxon>
        <taxon>Metazoa</taxon>
        <taxon>Spiralia</taxon>
        <taxon>Lophotrochozoa</taxon>
        <taxon>Mollusca</taxon>
        <taxon>Bivalvia</taxon>
        <taxon>Autobranchia</taxon>
        <taxon>Pteriomorphia</taxon>
        <taxon>Pectinida</taxon>
        <taxon>Pectinoidea</taxon>
        <taxon>Pectinidae</taxon>
        <taxon>Mizuhopecten</taxon>
    </lineage>
</organism>
<protein>
    <recommendedName>
        <fullName evidence="1">BEN domain-containing protein</fullName>
    </recommendedName>
</protein>
<keyword evidence="3" id="KW-1185">Reference proteome</keyword>
<comment type="caution">
    <text evidence="2">The sequence shown here is derived from an EMBL/GenBank/DDBJ whole genome shotgun (WGS) entry which is preliminary data.</text>
</comment>
<reference evidence="2 3" key="1">
    <citation type="journal article" date="2017" name="Nat. Ecol. Evol.">
        <title>Scallop genome provides insights into evolution of bilaterian karyotype and development.</title>
        <authorList>
            <person name="Wang S."/>
            <person name="Zhang J."/>
            <person name="Jiao W."/>
            <person name="Li J."/>
            <person name="Xun X."/>
            <person name="Sun Y."/>
            <person name="Guo X."/>
            <person name="Huan P."/>
            <person name="Dong B."/>
            <person name="Zhang L."/>
            <person name="Hu X."/>
            <person name="Sun X."/>
            <person name="Wang J."/>
            <person name="Zhao C."/>
            <person name="Wang Y."/>
            <person name="Wang D."/>
            <person name="Huang X."/>
            <person name="Wang R."/>
            <person name="Lv J."/>
            <person name="Li Y."/>
            <person name="Zhang Z."/>
            <person name="Liu B."/>
            <person name="Lu W."/>
            <person name="Hui Y."/>
            <person name="Liang J."/>
            <person name="Zhou Z."/>
            <person name="Hou R."/>
            <person name="Li X."/>
            <person name="Liu Y."/>
            <person name="Li H."/>
            <person name="Ning X."/>
            <person name="Lin Y."/>
            <person name="Zhao L."/>
            <person name="Xing Q."/>
            <person name="Dou J."/>
            <person name="Li Y."/>
            <person name="Mao J."/>
            <person name="Guo H."/>
            <person name="Dou H."/>
            <person name="Li T."/>
            <person name="Mu C."/>
            <person name="Jiang W."/>
            <person name="Fu Q."/>
            <person name="Fu X."/>
            <person name="Miao Y."/>
            <person name="Liu J."/>
            <person name="Yu Q."/>
            <person name="Li R."/>
            <person name="Liao H."/>
            <person name="Li X."/>
            <person name="Kong Y."/>
            <person name="Jiang Z."/>
            <person name="Chourrout D."/>
            <person name="Li R."/>
            <person name="Bao Z."/>
        </authorList>
    </citation>
    <scope>NUCLEOTIDE SEQUENCE [LARGE SCALE GENOMIC DNA]</scope>
    <source>
        <strain evidence="2 3">PY_sf001</strain>
    </source>
</reference>
<accession>A0A210PIQ2</accession>
<dbReference type="Proteomes" id="UP000242188">
    <property type="component" value="Unassembled WGS sequence"/>
</dbReference>
<dbReference type="AlphaFoldDB" id="A0A210PIQ2"/>
<dbReference type="EMBL" id="NEDP02076631">
    <property type="protein sequence ID" value="OWF36367.1"/>
    <property type="molecule type" value="Genomic_DNA"/>
</dbReference>
<proteinExistence type="predicted"/>
<evidence type="ECO:0000259" key="1">
    <source>
        <dbReference type="Pfam" id="PF10523"/>
    </source>
</evidence>
<name>A0A210PIQ2_MIZYE</name>
<gene>
    <name evidence="2" type="ORF">KP79_PYT23264</name>
</gene>
<evidence type="ECO:0000313" key="2">
    <source>
        <dbReference type="EMBL" id="OWF36367.1"/>
    </source>
</evidence>
<dbReference type="Pfam" id="PF10523">
    <property type="entry name" value="BEN"/>
    <property type="match status" value="1"/>
</dbReference>
<evidence type="ECO:0000313" key="3">
    <source>
        <dbReference type="Proteomes" id="UP000242188"/>
    </source>
</evidence>
<dbReference type="GO" id="GO:0003677">
    <property type="term" value="F:DNA binding"/>
    <property type="evidence" value="ECO:0007669"/>
    <property type="project" value="InterPro"/>
</dbReference>